<dbReference type="Proteomes" id="UP001597402">
    <property type="component" value="Unassembled WGS sequence"/>
</dbReference>
<protein>
    <submittedName>
        <fullName evidence="1">Methyltransferase domain-containing protein</fullName>
    </submittedName>
</protein>
<name>A0ABW4XDN8_9ACTN</name>
<reference evidence="2" key="1">
    <citation type="journal article" date="2019" name="Int. J. Syst. Evol. Microbiol.">
        <title>The Global Catalogue of Microorganisms (GCM) 10K type strain sequencing project: providing services to taxonomists for standard genome sequencing and annotation.</title>
        <authorList>
            <consortium name="The Broad Institute Genomics Platform"/>
            <consortium name="The Broad Institute Genome Sequencing Center for Infectious Disease"/>
            <person name="Wu L."/>
            <person name="Ma J."/>
        </authorList>
    </citation>
    <scope>NUCLEOTIDE SEQUENCE [LARGE SCALE GENOMIC DNA]</scope>
    <source>
        <strain evidence="2">JCM 3338</strain>
    </source>
</reference>
<proteinExistence type="predicted"/>
<dbReference type="SUPFAM" id="SSF53335">
    <property type="entry name" value="S-adenosyl-L-methionine-dependent methyltransferases"/>
    <property type="match status" value="1"/>
</dbReference>
<gene>
    <name evidence="1" type="ORF">ACFSHS_18455</name>
</gene>
<dbReference type="RefSeq" id="WP_376879239.1">
    <property type="nucleotide sequence ID" value="NZ_JBHUHP010000022.1"/>
</dbReference>
<dbReference type="CDD" id="cd02440">
    <property type="entry name" value="AdoMet_MTases"/>
    <property type="match status" value="1"/>
</dbReference>
<accession>A0ABW4XDN8</accession>
<comment type="caution">
    <text evidence="1">The sequence shown here is derived from an EMBL/GenBank/DDBJ whole genome shotgun (WGS) entry which is preliminary data.</text>
</comment>
<dbReference type="GO" id="GO:0032259">
    <property type="term" value="P:methylation"/>
    <property type="evidence" value="ECO:0007669"/>
    <property type="project" value="UniProtKB-KW"/>
</dbReference>
<organism evidence="1 2">
    <name type="scientific">Blastococcus deserti</name>
    <dbReference type="NCBI Taxonomy" id="2259033"/>
    <lineage>
        <taxon>Bacteria</taxon>
        <taxon>Bacillati</taxon>
        <taxon>Actinomycetota</taxon>
        <taxon>Actinomycetes</taxon>
        <taxon>Geodermatophilales</taxon>
        <taxon>Geodermatophilaceae</taxon>
        <taxon>Blastococcus</taxon>
    </lineage>
</organism>
<dbReference type="GO" id="GO:0008168">
    <property type="term" value="F:methyltransferase activity"/>
    <property type="evidence" value="ECO:0007669"/>
    <property type="project" value="UniProtKB-KW"/>
</dbReference>
<sequence>MTTSTLYDENFFDDLRATAHRSAEVVVPLVLDLIAPRSVVDVGCGLGTWLSVFHDLGVEDVCGIDGDYVDRRALDINADHFVAGDLSSDLVMARTFDLAVSLEVAEHLPSSRAPGLVRDLTRLAPVVLFSAAAPHQGGTGHVNGQWPEYWAALFDRHAYRAVDCIRPQLWSDERVSWWYAQNTILYVREDHLPQLPRLGSVSRWPGRVPLRMVHPGLYLQWVDYAEQVARERWS</sequence>
<keyword evidence="1" id="KW-0489">Methyltransferase</keyword>
<dbReference type="EMBL" id="JBHUHP010000022">
    <property type="protein sequence ID" value="MFD2093546.1"/>
    <property type="molecule type" value="Genomic_DNA"/>
</dbReference>
<evidence type="ECO:0000313" key="1">
    <source>
        <dbReference type="EMBL" id="MFD2093546.1"/>
    </source>
</evidence>
<dbReference type="InterPro" id="IPR029063">
    <property type="entry name" value="SAM-dependent_MTases_sf"/>
</dbReference>
<evidence type="ECO:0000313" key="2">
    <source>
        <dbReference type="Proteomes" id="UP001597402"/>
    </source>
</evidence>
<keyword evidence="2" id="KW-1185">Reference proteome</keyword>
<dbReference type="Gene3D" id="3.40.50.150">
    <property type="entry name" value="Vaccinia Virus protein VP39"/>
    <property type="match status" value="1"/>
</dbReference>
<keyword evidence="1" id="KW-0808">Transferase</keyword>
<dbReference type="Pfam" id="PF13489">
    <property type="entry name" value="Methyltransf_23"/>
    <property type="match status" value="1"/>
</dbReference>